<dbReference type="OrthoDB" id="2245989at2759"/>
<comment type="caution">
    <text evidence="2">The sequence shown here is derived from an EMBL/GenBank/DDBJ whole genome shotgun (WGS) entry which is preliminary data.</text>
</comment>
<dbReference type="KEGG" id="cfj:CFIO01_02268"/>
<sequence>MAETTTLPHISSLVQPAIRTVVSSEDNWKGKTSPAERRKIQNRLNQRTWRQRRKAEKQQQRQAKTQQSGTDDRKPSSLSSSSSSLSPPSSSAIVASSEWAAALPAASVANDNGTTTYMTVEVSRQGLYKSKTSSRRSAKYMTLMALKYIGRRRRIADIRDEDLDDIYQLFLQHAHQSRRSPSPDPMSDSLIPLVQFNLFRGLMENMKTLGITMPMICDDDCVSPFGTDPVYNVTTAWNVPYFLRPTETQLTTVHHPWLDFLPLPRMRDNLIKAGDDWDDEALCLDMVGDADAPSGKGGMILWGEPWDPNSWEVTEDFVEKWRWIFKGCEEIIRSSNYWRAKRGEKRMRATVENHLRNCDIDKWGWVIYRTTYGDDEAWERCKEIITYRTRRNIADSDAPSIANNLELTFVDDKSLFDGASKQQLRSHFRTWSLEAFQPENPRAKDTSADLRYWIQGCGIPRYVYFFQVDLESLRSIVFEAPQPPDYDFDCESHINFIDAYWKPLREWPNVLRHTDQDEIDTFENAHESIEGCGEENVGWMKVSTETMGSDWYEVWLGSIGGDASTWYAFYQRPPEKVYCLQLSHSHRRFLPVRYLSPALGGYRYTENDAKDSKPKINILCVSELLRDETQDFDKWGWVFYRCTYDDDDGWARFKDIINDTSRQGSEYYEYPEILDKMKWTFLEDKERFNAASTAMLRSHFLEWVKQPAQAGGSSETPPRESNPPGLESSSDITMYDEYFVQVDEVSLRSVVYKELPPADANLYVRGHINLVTADWQPARLEDYHGENVIEEHFSFPAFEGCTEENVGWMRLAVSEVGPSTFQRIPHLWYIVYQRPPEIVYGV</sequence>
<dbReference type="PANTHER" id="PTHR38116:SF5">
    <property type="entry name" value="BZIP DOMAIN-CONTAINING PROTEIN"/>
    <property type="match status" value="1"/>
</dbReference>
<accession>A0A010S618</accession>
<protein>
    <recommendedName>
        <fullName evidence="4">BZIP domain-containing protein</fullName>
    </recommendedName>
</protein>
<dbReference type="AlphaFoldDB" id="A0A010S618"/>
<evidence type="ECO:0000313" key="3">
    <source>
        <dbReference type="Proteomes" id="UP000020467"/>
    </source>
</evidence>
<organism evidence="2 3">
    <name type="scientific">Colletotrichum fioriniae PJ7</name>
    <dbReference type="NCBI Taxonomy" id="1445577"/>
    <lineage>
        <taxon>Eukaryota</taxon>
        <taxon>Fungi</taxon>
        <taxon>Dikarya</taxon>
        <taxon>Ascomycota</taxon>
        <taxon>Pezizomycotina</taxon>
        <taxon>Sordariomycetes</taxon>
        <taxon>Hypocreomycetidae</taxon>
        <taxon>Glomerellales</taxon>
        <taxon>Glomerellaceae</taxon>
        <taxon>Colletotrichum</taxon>
        <taxon>Colletotrichum acutatum species complex</taxon>
    </lineage>
</organism>
<feature type="region of interest" description="Disordered" evidence="1">
    <location>
        <begin position="707"/>
        <end position="730"/>
    </location>
</feature>
<reference evidence="2 3" key="1">
    <citation type="submission" date="2014-02" db="EMBL/GenBank/DDBJ databases">
        <title>The genome sequence of Colletotrichum fioriniae PJ7.</title>
        <authorList>
            <person name="Baroncelli R."/>
            <person name="Thon M.R."/>
        </authorList>
    </citation>
    <scope>NUCLEOTIDE SEQUENCE [LARGE SCALE GENOMIC DNA]</scope>
    <source>
        <strain evidence="2 3">PJ7</strain>
    </source>
</reference>
<dbReference type="eggNOG" id="ENOG502S6JE">
    <property type="taxonomic scope" value="Eukaryota"/>
</dbReference>
<dbReference type="Proteomes" id="UP000020467">
    <property type="component" value="Unassembled WGS sequence"/>
</dbReference>
<dbReference type="Pfam" id="PF11905">
    <property type="entry name" value="DUF3425"/>
    <property type="match status" value="1"/>
</dbReference>
<feature type="region of interest" description="Disordered" evidence="1">
    <location>
        <begin position="21"/>
        <end position="90"/>
    </location>
</feature>
<dbReference type="CDD" id="cd14688">
    <property type="entry name" value="bZIP_YAP"/>
    <property type="match status" value="1"/>
</dbReference>
<feature type="compositionally biased region" description="Low complexity" evidence="1">
    <location>
        <begin position="76"/>
        <end position="90"/>
    </location>
</feature>
<evidence type="ECO:0000256" key="1">
    <source>
        <dbReference type="SAM" id="MobiDB-lite"/>
    </source>
</evidence>
<evidence type="ECO:0008006" key="4">
    <source>
        <dbReference type="Google" id="ProtNLM"/>
    </source>
</evidence>
<dbReference type="InterPro" id="IPR021833">
    <property type="entry name" value="DUF3425"/>
</dbReference>
<dbReference type="PANTHER" id="PTHR38116">
    <property type="entry name" value="CHROMOSOME 7, WHOLE GENOME SHOTGUN SEQUENCE"/>
    <property type="match status" value="1"/>
</dbReference>
<gene>
    <name evidence="2" type="ORF">CFIO01_02268</name>
</gene>
<evidence type="ECO:0000313" key="2">
    <source>
        <dbReference type="EMBL" id="EXF86209.1"/>
    </source>
</evidence>
<keyword evidence="3" id="KW-1185">Reference proteome</keyword>
<name>A0A010S618_9PEZI</name>
<feature type="compositionally biased region" description="Basic and acidic residues" evidence="1">
    <location>
        <begin position="26"/>
        <end position="39"/>
    </location>
</feature>
<dbReference type="EMBL" id="JARH01000022">
    <property type="protein sequence ID" value="EXF86209.1"/>
    <property type="molecule type" value="Genomic_DNA"/>
</dbReference>
<dbReference type="HOGENOM" id="CLU_338018_0_0_1"/>
<proteinExistence type="predicted"/>